<organism evidence="1 2">
    <name type="scientific">Zizania palustris</name>
    <name type="common">Northern wild rice</name>
    <dbReference type="NCBI Taxonomy" id="103762"/>
    <lineage>
        <taxon>Eukaryota</taxon>
        <taxon>Viridiplantae</taxon>
        <taxon>Streptophyta</taxon>
        <taxon>Embryophyta</taxon>
        <taxon>Tracheophyta</taxon>
        <taxon>Spermatophyta</taxon>
        <taxon>Magnoliopsida</taxon>
        <taxon>Liliopsida</taxon>
        <taxon>Poales</taxon>
        <taxon>Poaceae</taxon>
        <taxon>BOP clade</taxon>
        <taxon>Oryzoideae</taxon>
        <taxon>Oryzeae</taxon>
        <taxon>Zizaniinae</taxon>
        <taxon>Zizania</taxon>
    </lineage>
</organism>
<evidence type="ECO:0000313" key="2">
    <source>
        <dbReference type="Proteomes" id="UP000729402"/>
    </source>
</evidence>
<dbReference type="EMBL" id="JAAALK010000079">
    <property type="protein sequence ID" value="KAG8096429.1"/>
    <property type="molecule type" value="Genomic_DNA"/>
</dbReference>
<gene>
    <name evidence="1" type="ORF">GUJ93_ZPchr0013g34514</name>
</gene>
<proteinExistence type="predicted"/>
<name>A0A8J5WW51_ZIZPA</name>
<dbReference type="Proteomes" id="UP000729402">
    <property type="component" value="Unassembled WGS sequence"/>
</dbReference>
<comment type="caution">
    <text evidence="1">The sequence shown here is derived from an EMBL/GenBank/DDBJ whole genome shotgun (WGS) entry which is preliminary data.</text>
</comment>
<dbReference type="AlphaFoldDB" id="A0A8J5WW51"/>
<accession>A0A8J5WW51</accession>
<reference evidence="1" key="2">
    <citation type="submission" date="2021-02" db="EMBL/GenBank/DDBJ databases">
        <authorList>
            <person name="Kimball J.A."/>
            <person name="Haas M.W."/>
            <person name="Macchietto M."/>
            <person name="Kono T."/>
            <person name="Duquette J."/>
            <person name="Shao M."/>
        </authorList>
    </citation>
    <scope>NUCLEOTIDE SEQUENCE</scope>
    <source>
        <tissue evidence="1">Fresh leaf tissue</tissue>
    </source>
</reference>
<keyword evidence="2" id="KW-1185">Reference proteome</keyword>
<reference evidence="1" key="1">
    <citation type="journal article" date="2021" name="bioRxiv">
        <title>Whole Genome Assembly and Annotation of Northern Wild Rice, Zizania palustris L., Supports a Whole Genome Duplication in the Zizania Genus.</title>
        <authorList>
            <person name="Haas M."/>
            <person name="Kono T."/>
            <person name="Macchietto M."/>
            <person name="Millas R."/>
            <person name="McGilp L."/>
            <person name="Shao M."/>
            <person name="Duquette J."/>
            <person name="Hirsch C.N."/>
            <person name="Kimball J."/>
        </authorList>
    </citation>
    <scope>NUCLEOTIDE SEQUENCE</scope>
    <source>
        <tissue evidence="1">Fresh leaf tissue</tissue>
    </source>
</reference>
<protein>
    <submittedName>
        <fullName evidence="1">Uncharacterized protein</fullName>
    </submittedName>
</protein>
<sequence length="74" mass="7995">MTRGKIGISESYFALHPDGLHPTQPKPTCALYSAALHPVDLLSALFMTCNHFVKLGSNSPDTPWTCLQASSQPP</sequence>
<evidence type="ECO:0000313" key="1">
    <source>
        <dbReference type="EMBL" id="KAG8096429.1"/>
    </source>
</evidence>